<dbReference type="InterPro" id="IPR028992">
    <property type="entry name" value="Hedgehog/Intein_dom"/>
</dbReference>
<gene>
    <name evidence="2" type="ORF">GEU84_003510</name>
</gene>
<name>A0A8X8GZL7_9RHOB</name>
<proteinExistence type="predicted"/>
<sequence length="343" mass="37296">MKIDTALTDNANLPGHACQLFRAEDIYVCAGANMGDVLGEADDVCPGDSYELADDASPQRLVVAWTHDSGTPRVAQQSGIGSPGDPVTLSGRYTLMAPDGDKVELVLLRLEGARGGLYVLPLSPMGARTEYTLLKVEEAPSATRLSDLLCVSFARGTMITLADGSQRMIDTLEPGQKLLTRDHGAQPIRWVGRATLRAVGAFAPVVISRGALGNAGDLIVSQHHRMFLYQRDRLVGQRTSELLVQAKHLVNRDTIFLREGGFVDYFSLVFDRHEIIYAEGIPAESLMVNDATVSRLPPELADEVKARFPGLSQNQHFGTEATRQLLDMIWAAPTRQFGRGGGR</sequence>
<organism evidence="2 3">
    <name type="scientific">Fertoeibacter niger</name>
    <dbReference type="NCBI Taxonomy" id="2656921"/>
    <lineage>
        <taxon>Bacteria</taxon>
        <taxon>Pseudomonadati</taxon>
        <taxon>Pseudomonadota</taxon>
        <taxon>Alphaproteobacteria</taxon>
        <taxon>Rhodobacterales</taxon>
        <taxon>Paracoccaceae</taxon>
        <taxon>Fertoeibacter</taxon>
    </lineage>
</organism>
<dbReference type="RefSeq" id="WP_152824473.1">
    <property type="nucleotide sequence ID" value="NZ_WHUT02000002.1"/>
</dbReference>
<evidence type="ECO:0000259" key="1">
    <source>
        <dbReference type="Pfam" id="PF13403"/>
    </source>
</evidence>
<dbReference type="EMBL" id="WHUT02000002">
    <property type="protein sequence ID" value="NUB43439.1"/>
    <property type="molecule type" value="Genomic_DNA"/>
</dbReference>
<evidence type="ECO:0000313" key="3">
    <source>
        <dbReference type="Proteomes" id="UP000484076"/>
    </source>
</evidence>
<protein>
    <submittedName>
        <fullName evidence="2">Hint domain-containing protein</fullName>
    </submittedName>
</protein>
<dbReference type="SUPFAM" id="SSF51294">
    <property type="entry name" value="Hedgehog/intein (Hint) domain"/>
    <property type="match status" value="1"/>
</dbReference>
<dbReference type="InterPro" id="IPR036844">
    <property type="entry name" value="Hint_dom_sf"/>
</dbReference>
<keyword evidence="3" id="KW-1185">Reference proteome</keyword>
<accession>A0A8X8GZL7</accession>
<dbReference type="Proteomes" id="UP000484076">
    <property type="component" value="Unassembled WGS sequence"/>
</dbReference>
<reference evidence="2" key="1">
    <citation type="submission" date="2020-05" db="EMBL/GenBank/DDBJ databases">
        <title>Fertoebacter nigrum gen. nov., sp. nov., a new member of the family Rhodobacteraceae.</title>
        <authorList>
            <person name="Szuroczki S."/>
            <person name="Abbaszade G."/>
            <person name="Buni D."/>
            <person name="Schumann P."/>
            <person name="Toth E."/>
        </authorList>
    </citation>
    <scope>NUCLEOTIDE SEQUENCE</scope>
    <source>
        <strain evidence="2">RG-N-1a</strain>
    </source>
</reference>
<comment type="caution">
    <text evidence="2">The sequence shown here is derived from an EMBL/GenBank/DDBJ whole genome shotgun (WGS) entry which is preliminary data.</text>
</comment>
<evidence type="ECO:0000313" key="2">
    <source>
        <dbReference type="EMBL" id="NUB43439.1"/>
    </source>
</evidence>
<dbReference type="AlphaFoldDB" id="A0A8X8GZL7"/>
<feature type="domain" description="Hedgehog/Intein (Hint)" evidence="1">
    <location>
        <begin position="152"/>
        <end position="287"/>
    </location>
</feature>
<dbReference type="Gene3D" id="2.170.16.10">
    <property type="entry name" value="Hedgehog/Intein (Hint) domain"/>
    <property type="match status" value="1"/>
</dbReference>
<dbReference type="Pfam" id="PF13403">
    <property type="entry name" value="Hint_2"/>
    <property type="match status" value="1"/>
</dbReference>